<reference evidence="2" key="1">
    <citation type="submission" date="2023-07" db="EMBL/GenBank/DDBJ databases">
        <authorList>
            <consortium name="AG Swart"/>
            <person name="Singh M."/>
            <person name="Singh A."/>
            <person name="Seah K."/>
            <person name="Emmerich C."/>
        </authorList>
    </citation>
    <scope>NUCLEOTIDE SEQUENCE</scope>
    <source>
        <strain evidence="2">DP1</strain>
    </source>
</reference>
<evidence type="ECO:0000313" key="3">
    <source>
        <dbReference type="Proteomes" id="UP001295684"/>
    </source>
</evidence>
<dbReference type="EMBL" id="CAMPGE010011027">
    <property type="protein sequence ID" value="CAI2369871.1"/>
    <property type="molecule type" value="Genomic_DNA"/>
</dbReference>
<organism evidence="2 3">
    <name type="scientific">Euplotes crassus</name>
    <dbReference type="NCBI Taxonomy" id="5936"/>
    <lineage>
        <taxon>Eukaryota</taxon>
        <taxon>Sar</taxon>
        <taxon>Alveolata</taxon>
        <taxon>Ciliophora</taxon>
        <taxon>Intramacronucleata</taxon>
        <taxon>Spirotrichea</taxon>
        <taxon>Hypotrichia</taxon>
        <taxon>Euplotida</taxon>
        <taxon>Euplotidae</taxon>
        <taxon>Moneuplotes</taxon>
    </lineage>
</organism>
<proteinExistence type="predicted"/>
<protein>
    <submittedName>
        <fullName evidence="2">Uncharacterized protein</fullName>
    </submittedName>
</protein>
<comment type="caution">
    <text evidence="2">The sequence shown here is derived from an EMBL/GenBank/DDBJ whole genome shotgun (WGS) entry which is preliminary data.</text>
</comment>
<keyword evidence="3" id="KW-1185">Reference proteome</keyword>
<feature type="region of interest" description="Disordered" evidence="1">
    <location>
        <begin position="116"/>
        <end position="149"/>
    </location>
</feature>
<sequence length="312" mass="36120">MPSSPKIPVIQIKLRPSKSPVADPFEAETDYTCNHSNRVSAKNIPNSAKLFAKQDDKNNLSMNKTQTHKKRRKAFKLRNTYYITKPDDKKEAPQRRPKLLQPMEISLHLGNYTKYRQSVTSKSKKRGSSRSKADGSVKIKRKYQKVSSRLSPRAIKVNLNSPAMKHQKIGVRTPRASRLKPHDWERNVKPTSVCKSIKDLPSVERKISKKLDEDQYRSNKPYLKKEQTSNTKSLANLKVGSRYHMMRTDSSEDEMTDMSPRYFNEYSQKKSNLRKKYQDEIVQLTVIATGLKHENKELLAEINKVMEMKLVV</sequence>
<gene>
    <name evidence="2" type="ORF">ECRASSUSDP1_LOCUS11175</name>
</gene>
<name>A0AAD1UL58_EUPCR</name>
<evidence type="ECO:0000256" key="1">
    <source>
        <dbReference type="SAM" id="MobiDB-lite"/>
    </source>
</evidence>
<evidence type="ECO:0000313" key="2">
    <source>
        <dbReference type="EMBL" id="CAI2369871.1"/>
    </source>
</evidence>
<dbReference type="AlphaFoldDB" id="A0AAD1UL58"/>
<dbReference type="Proteomes" id="UP001295684">
    <property type="component" value="Unassembled WGS sequence"/>
</dbReference>
<accession>A0AAD1UL58</accession>